<evidence type="ECO:0000313" key="1">
    <source>
        <dbReference type="EMBL" id="SDE92295.1"/>
    </source>
</evidence>
<protein>
    <submittedName>
        <fullName evidence="1">N-acylneuraminate cytidylyltransferase</fullName>
    </submittedName>
</protein>
<evidence type="ECO:0000313" key="2">
    <source>
        <dbReference type="Proteomes" id="UP000199321"/>
    </source>
</evidence>
<dbReference type="STRING" id="227084.SAMN05421855_103357"/>
<dbReference type="PANTHER" id="PTHR21485">
    <property type="entry name" value="HAD SUPERFAMILY MEMBERS CMAS AND KDSC"/>
    <property type="match status" value="1"/>
</dbReference>
<dbReference type="SUPFAM" id="SSF53448">
    <property type="entry name" value="Nucleotide-diphospho-sugar transferases"/>
    <property type="match status" value="1"/>
</dbReference>
<dbReference type="RefSeq" id="WP_093144505.1">
    <property type="nucleotide sequence ID" value="NZ_BMWO01000005.1"/>
</dbReference>
<keyword evidence="2" id="KW-1185">Reference proteome</keyword>
<keyword evidence="1" id="KW-0808">Transferase</keyword>
<dbReference type="Proteomes" id="UP000199321">
    <property type="component" value="Unassembled WGS sequence"/>
</dbReference>
<dbReference type="Pfam" id="PF02348">
    <property type="entry name" value="CTP_transf_3"/>
    <property type="match status" value="1"/>
</dbReference>
<dbReference type="GO" id="GO:0008781">
    <property type="term" value="F:N-acylneuraminate cytidylyltransferase activity"/>
    <property type="evidence" value="ECO:0007669"/>
    <property type="project" value="TreeGrafter"/>
</dbReference>
<keyword evidence="1" id="KW-0548">Nucleotidyltransferase</keyword>
<reference evidence="1 2" key="1">
    <citation type="submission" date="2016-10" db="EMBL/GenBank/DDBJ databases">
        <authorList>
            <person name="de Groot N.N."/>
        </authorList>
    </citation>
    <scope>NUCLEOTIDE SEQUENCE [LARGE SCALE GENOMIC DNA]</scope>
    <source>
        <strain evidence="1 2">DSM 16195</strain>
    </source>
</reference>
<dbReference type="CDD" id="cd02513">
    <property type="entry name" value="CMP-NeuAc_Synthase"/>
    <property type="match status" value="1"/>
</dbReference>
<dbReference type="PANTHER" id="PTHR21485:SF3">
    <property type="entry name" value="N-ACYLNEURAMINATE CYTIDYLYLTRANSFERASE"/>
    <property type="match status" value="1"/>
</dbReference>
<dbReference type="Gene3D" id="3.90.550.10">
    <property type="entry name" value="Spore Coat Polysaccharide Biosynthesis Protein SpsA, Chain A"/>
    <property type="match status" value="1"/>
</dbReference>
<dbReference type="OrthoDB" id="9805604at2"/>
<name>A0A1G7GW08_9FLAO</name>
<dbReference type="EMBL" id="FNBA01000003">
    <property type="protein sequence ID" value="SDE92295.1"/>
    <property type="molecule type" value="Genomic_DNA"/>
</dbReference>
<gene>
    <name evidence="1" type="ORF">SAMN05421855_103357</name>
</gene>
<proteinExistence type="predicted"/>
<dbReference type="AlphaFoldDB" id="A0A1G7GW08"/>
<sequence length="231" mass="25685">MKILGLIPARGGSKGIPNKNRKELHGKPLLQYTIEAALGATQLDRVIFSSEDATLMQLAKSLGVDVPFERPMHLSEDSSSSLGVVQHALKTLAEAGKEYDAVCLLQVTNPFRTAQFIDTAVSKFKSSHADSLLSVLQVPHEFNPHWTFEVSEKGTLQLATGESEIIKRRQELPPAYYRDGSIYITKSNVILEDNSLYGNLISYIESNPEYHVNIDTMDDWEKAVVIAQKLK</sequence>
<dbReference type="InterPro" id="IPR050793">
    <property type="entry name" value="CMP-NeuNAc_synthase"/>
</dbReference>
<dbReference type="InterPro" id="IPR029044">
    <property type="entry name" value="Nucleotide-diphossugar_trans"/>
</dbReference>
<dbReference type="InterPro" id="IPR003329">
    <property type="entry name" value="Cytidylyl_trans"/>
</dbReference>
<organism evidence="1 2">
    <name type="scientific">Ulvibacter litoralis</name>
    <dbReference type="NCBI Taxonomy" id="227084"/>
    <lineage>
        <taxon>Bacteria</taxon>
        <taxon>Pseudomonadati</taxon>
        <taxon>Bacteroidota</taxon>
        <taxon>Flavobacteriia</taxon>
        <taxon>Flavobacteriales</taxon>
        <taxon>Flavobacteriaceae</taxon>
        <taxon>Ulvibacter</taxon>
    </lineage>
</organism>
<accession>A0A1G7GW08</accession>